<sequence>MKVQVNNKEVEIQSNSTLIELTAQLELPLVGIAIAVNNKMIPRTEWESLSLRENDNLVVIKAACGG</sequence>
<dbReference type="InterPro" id="IPR012675">
    <property type="entry name" value="Beta-grasp_dom_sf"/>
</dbReference>
<dbReference type="InterPro" id="IPR016155">
    <property type="entry name" value="Mopterin_synth/thiamin_S_b"/>
</dbReference>
<dbReference type="CDD" id="cd00565">
    <property type="entry name" value="Ubl_ThiS"/>
    <property type="match status" value="1"/>
</dbReference>
<protein>
    <submittedName>
        <fullName evidence="1">Sulfur carrier protein</fullName>
    </submittedName>
</protein>
<name>A0A840D0W6_9BACE</name>
<organism evidence="1 2">
    <name type="scientific">Bacteroides reticulotermitis</name>
    <dbReference type="NCBI Taxonomy" id="1133319"/>
    <lineage>
        <taxon>Bacteria</taxon>
        <taxon>Pseudomonadati</taxon>
        <taxon>Bacteroidota</taxon>
        <taxon>Bacteroidia</taxon>
        <taxon>Bacteroidales</taxon>
        <taxon>Bacteroidaceae</taxon>
        <taxon>Bacteroides</taxon>
    </lineage>
</organism>
<evidence type="ECO:0000313" key="2">
    <source>
        <dbReference type="Proteomes" id="UP000560658"/>
    </source>
</evidence>
<dbReference type="Gene3D" id="3.10.20.30">
    <property type="match status" value="1"/>
</dbReference>
<dbReference type="RefSeq" id="WP_044159434.1">
    <property type="nucleotide sequence ID" value="NZ_JACIER010000003.1"/>
</dbReference>
<dbReference type="PANTHER" id="PTHR34472:SF1">
    <property type="entry name" value="SULFUR CARRIER PROTEIN THIS"/>
    <property type="match status" value="1"/>
</dbReference>
<proteinExistence type="predicted"/>
<dbReference type="NCBIfam" id="TIGR01683">
    <property type="entry name" value="thiS"/>
    <property type="match status" value="1"/>
</dbReference>
<dbReference type="InterPro" id="IPR003749">
    <property type="entry name" value="ThiS/MoaD-like"/>
</dbReference>
<comment type="caution">
    <text evidence="1">The sequence shown here is derived from an EMBL/GenBank/DDBJ whole genome shotgun (WGS) entry which is preliminary data.</text>
</comment>
<dbReference type="InterPro" id="IPR010035">
    <property type="entry name" value="Thi_S"/>
</dbReference>
<keyword evidence="2" id="KW-1185">Reference proteome</keyword>
<dbReference type="SUPFAM" id="SSF54285">
    <property type="entry name" value="MoaD/ThiS"/>
    <property type="match status" value="1"/>
</dbReference>
<dbReference type="Proteomes" id="UP000560658">
    <property type="component" value="Unassembled WGS sequence"/>
</dbReference>
<reference evidence="1" key="1">
    <citation type="submission" date="2020-08" db="EMBL/GenBank/DDBJ databases">
        <title>Genomic Encyclopedia of Type Strains, Phase IV (KMG-IV): sequencing the most valuable type-strain genomes for metagenomic binning, comparative biology and taxonomic classification.</title>
        <authorList>
            <person name="Goeker M."/>
        </authorList>
    </citation>
    <scope>NUCLEOTIDE SEQUENCE [LARGE SCALE GENOMIC DNA]</scope>
    <source>
        <strain evidence="1">DSM 105720</strain>
    </source>
</reference>
<gene>
    <name evidence="1" type="ORF">GGR06_001021</name>
</gene>
<dbReference type="Pfam" id="PF02597">
    <property type="entry name" value="ThiS"/>
    <property type="match status" value="1"/>
</dbReference>
<evidence type="ECO:0000313" key="1">
    <source>
        <dbReference type="EMBL" id="MBB4043254.1"/>
    </source>
</evidence>
<accession>A0A840D0W6</accession>
<dbReference type="AlphaFoldDB" id="A0A840D0W6"/>
<dbReference type="EMBL" id="JACIER010000003">
    <property type="protein sequence ID" value="MBB4043254.1"/>
    <property type="molecule type" value="Genomic_DNA"/>
</dbReference>
<dbReference type="PANTHER" id="PTHR34472">
    <property type="entry name" value="SULFUR CARRIER PROTEIN THIS"/>
    <property type="match status" value="1"/>
</dbReference>